<dbReference type="EMBL" id="RBIQ01000014">
    <property type="protein sequence ID" value="RKR06473.1"/>
    <property type="molecule type" value="Genomic_DNA"/>
</dbReference>
<evidence type="ECO:0000313" key="3">
    <source>
        <dbReference type="Proteomes" id="UP000269412"/>
    </source>
</evidence>
<keyword evidence="3" id="KW-1185">Reference proteome</keyword>
<dbReference type="Proteomes" id="UP000269412">
    <property type="component" value="Unassembled WGS sequence"/>
</dbReference>
<keyword evidence="1" id="KW-0732">Signal</keyword>
<organism evidence="2 3">
    <name type="scientific">Maribacter vaceletii</name>
    <dbReference type="NCBI Taxonomy" id="1206816"/>
    <lineage>
        <taxon>Bacteria</taxon>
        <taxon>Pseudomonadati</taxon>
        <taxon>Bacteroidota</taxon>
        <taxon>Flavobacteriia</taxon>
        <taxon>Flavobacteriales</taxon>
        <taxon>Flavobacteriaceae</taxon>
        <taxon>Maribacter</taxon>
    </lineage>
</organism>
<name>A0A495DS03_9FLAO</name>
<evidence type="ECO:0008006" key="4">
    <source>
        <dbReference type="Google" id="ProtNLM"/>
    </source>
</evidence>
<dbReference type="OrthoDB" id="1446979at2"/>
<dbReference type="AlphaFoldDB" id="A0A495DS03"/>
<reference evidence="2 3" key="1">
    <citation type="submission" date="2018-10" db="EMBL/GenBank/DDBJ databases">
        <title>Genomic Encyclopedia of Archaeal and Bacterial Type Strains, Phase II (KMG-II): from individual species to whole genera.</title>
        <authorList>
            <person name="Goeker M."/>
        </authorList>
    </citation>
    <scope>NUCLEOTIDE SEQUENCE [LARGE SCALE GENOMIC DNA]</scope>
    <source>
        <strain evidence="2 3">DSM 25230</strain>
    </source>
</reference>
<proteinExistence type="predicted"/>
<evidence type="ECO:0000313" key="2">
    <source>
        <dbReference type="EMBL" id="RKR06473.1"/>
    </source>
</evidence>
<gene>
    <name evidence="2" type="ORF">CLV91_3328</name>
</gene>
<sequence>MRIFFLVLLLTLFFKSNAQIADSSSPKHFAAGIAIGAVGGYTANKIFKGDKKWTWAGAVGSALAAGLVKEAMDKADYGVWDNSDVAYTTLGGIVSGLALEFLLNSNRRRGRGRPCSCYAINFKKPSSVSNLKITYNTGSRNLSSAIQAQYFLSK</sequence>
<comment type="caution">
    <text evidence="2">The sequence shown here is derived from an EMBL/GenBank/DDBJ whole genome shotgun (WGS) entry which is preliminary data.</text>
</comment>
<dbReference type="RefSeq" id="WP_121069311.1">
    <property type="nucleotide sequence ID" value="NZ_RBIQ01000014.1"/>
</dbReference>
<evidence type="ECO:0000256" key="1">
    <source>
        <dbReference type="SAM" id="SignalP"/>
    </source>
</evidence>
<protein>
    <recommendedName>
        <fullName evidence="4">Outer membrane protein with glycine zipper</fullName>
    </recommendedName>
</protein>
<feature type="signal peptide" evidence="1">
    <location>
        <begin position="1"/>
        <end position="20"/>
    </location>
</feature>
<accession>A0A495DS03</accession>
<feature type="chain" id="PRO_5019823282" description="Outer membrane protein with glycine zipper" evidence="1">
    <location>
        <begin position="21"/>
        <end position="154"/>
    </location>
</feature>